<gene>
    <name evidence="1" type="ORF">F4821DRAFT_172183</name>
</gene>
<name>A0ACC0DGA2_9PEZI</name>
<accession>A0ACC0DGA2</accession>
<evidence type="ECO:0000313" key="1">
    <source>
        <dbReference type="EMBL" id="KAI6091732.1"/>
    </source>
</evidence>
<keyword evidence="2" id="KW-1185">Reference proteome</keyword>
<organism evidence="1 2">
    <name type="scientific">Hypoxylon rubiginosum</name>
    <dbReference type="NCBI Taxonomy" id="110542"/>
    <lineage>
        <taxon>Eukaryota</taxon>
        <taxon>Fungi</taxon>
        <taxon>Dikarya</taxon>
        <taxon>Ascomycota</taxon>
        <taxon>Pezizomycotina</taxon>
        <taxon>Sordariomycetes</taxon>
        <taxon>Xylariomycetidae</taxon>
        <taxon>Xylariales</taxon>
        <taxon>Hypoxylaceae</taxon>
        <taxon>Hypoxylon</taxon>
    </lineage>
</organism>
<comment type="caution">
    <text evidence="1">The sequence shown here is derived from an EMBL/GenBank/DDBJ whole genome shotgun (WGS) entry which is preliminary data.</text>
</comment>
<evidence type="ECO:0000313" key="2">
    <source>
        <dbReference type="Proteomes" id="UP001497680"/>
    </source>
</evidence>
<dbReference type="Proteomes" id="UP001497680">
    <property type="component" value="Unassembled WGS sequence"/>
</dbReference>
<protein>
    <submittedName>
        <fullName evidence="1">Cytochrome P450</fullName>
    </submittedName>
</protein>
<dbReference type="EMBL" id="MU394285">
    <property type="protein sequence ID" value="KAI6091732.1"/>
    <property type="molecule type" value="Genomic_DNA"/>
</dbReference>
<sequence>MEIKSALYILIPLVGALILDFAYRLYRRRTRFRGLPKPPHSFLWGHLKLMGEIASQYPPNCHPQIYITTIARKYDLKGIWYLDLWPIADPQVILTEPELMDAVQVSRVYNQHRISDEMMQNMIGKDVVATANGPVWKKLHNAMAPAFLPSHIRTLTGVMADETVIFRDTLRKFARTGQTFSLEKEVSKLLFDIVGQLVFNSSLHAQTQGSQTHRDLKEIIRLVSQQLSMNPLDKLAVTLKKNAVRKRVDASITAKVRERLAALRSDNIVPSRKDPLSILDLMLRETVLQDGSGKGANARELPQDELERLVTNVKGLLVGAMGTTADTLCYIFMLLSKHPEVVQKMCEEHDRVFGKDFETTLENLKDSPIKLNELEYTNSVIKEAMRLFPVGFGVKEAPQGATLSYEGREYPIDDGLVIIPSWHTMHFDARYFPEPSAYRPERFLGDGVPRGWFRSFSRGPRGCLGQDLAMEDMRVFLLLTVRDFDFKCAGLQPNPKPKAPYMNLDTVFGDIVFQELALEAKPRGGMMMTVKERNAS</sequence>
<reference evidence="1 2" key="1">
    <citation type="journal article" date="2022" name="New Phytol.">
        <title>Ecological generalism drives hyperdiversity of secondary metabolite gene clusters in xylarialean endophytes.</title>
        <authorList>
            <person name="Franco M.E.E."/>
            <person name="Wisecaver J.H."/>
            <person name="Arnold A.E."/>
            <person name="Ju Y.M."/>
            <person name="Slot J.C."/>
            <person name="Ahrendt S."/>
            <person name="Moore L.P."/>
            <person name="Eastman K.E."/>
            <person name="Scott K."/>
            <person name="Konkel Z."/>
            <person name="Mondo S.J."/>
            <person name="Kuo A."/>
            <person name="Hayes R.D."/>
            <person name="Haridas S."/>
            <person name="Andreopoulos B."/>
            <person name="Riley R."/>
            <person name="LaButti K."/>
            <person name="Pangilinan J."/>
            <person name="Lipzen A."/>
            <person name="Amirebrahimi M."/>
            <person name="Yan J."/>
            <person name="Adam C."/>
            <person name="Keymanesh K."/>
            <person name="Ng V."/>
            <person name="Louie K."/>
            <person name="Northen T."/>
            <person name="Drula E."/>
            <person name="Henrissat B."/>
            <person name="Hsieh H.M."/>
            <person name="Youens-Clark K."/>
            <person name="Lutzoni F."/>
            <person name="Miadlikowska J."/>
            <person name="Eastwood D.C."/>
            <person name="Hamelin R.C."/>
            <person name="Grigoriev I.V."/>
            <person name="U'Ren J.M."/>
        </authorList>
    </citation>
    <scope>NUCLEOTIDE SEQUENCE [LARGE SCALE GENOMIC DNA]</scope>
    <source>
        <strain evidence="1 2">ER1909</strain>
    </source>
</reference>
<proteinExistence type="predicted"/>